<evidence type="ECO:0000256" key="2">
    <source>
        <dbReference type="SAM" id="SignalP"/>
    </source>
</evidence>
<dbReference type="InterPro" id="IPR029046">
    <property type="entry name" value="LolA/LolB/LppX"/>
</dbReference>
<organism evidence="3 4">
    <name type="scientific">Candidatus Defluviibacterium haderslevense</name>
    <dbReference type="NCBI Taxonomy" id="2981993"/>
    <lineage>
        <taxon>Bacteria</taxon>
        <taxon>Pseudomonadati</taxon>
        <taxon>Bacteroidota</taxon>
        <taxon>Saprospiria</taxon>
        <taxon>Saprospirales</taxon>
        <taxon>Saprospiraceae</taxon>
        <taxon>Candidatus Defluviibacterium</taxon>
    </lineage>
</organism>
<keyword evidence="3" id="KW-0449">Lipoprotein</keyword>
<accession>A0A9D7XFZ7</accession>
<dbReference type="InterPro" id="IPR004564">
    <property type="entry name" value="OM_lipoprot_carrier_LolA-like"/>
</dbReference>
<protein>
    <submittedName>
        <fullName evidence="3">Outer membrane lipoprotein carrier protein LolA</fullName>
    </submittedName>
</protein>
<dbReference type="Proteomes" id="UP000808349">
    <property type="component" value="Unassembled WGS sequence"/>
</dbReference>
<reference evidence="3 4" key="1">
    <citation type="submission" date="2020-10" db="EMBL/GenBank/DDBJ databases">
        <title>Connecting structure to function with the recovery of over 1000 high-quality activated sludge metagenome-assembled genomes encoding full-length rRNA genes using long-read sequencing.</title>
        <authorList>
            <person name="Singleton C.M."/>
            <person name="Petriglieri F."/>
            <person name="Kristensen J.M."/>
            <person name="Kirkegaard R.H."/>
            <person name="Michaelsen T.Y."/>
            <person name="Andersen M.H."/>
            <person name="Karst S.M."/>
            <person name="Dueholm M.S."/>
            <person name="Nielsen P.H."/>
            <person name="Albertsen M."/>
        </authorList>
    </citation>
    <scope>NUCLEOTIDE SEQUENCE [LARGE SCALE GENOMIC DNA]</scope>
    <source>
        <strain evidence="3">Ribe_18-Q3-R11-54_BAT3C.373</strain>
    </source>
</reference>
<dbReference type="PANTHER" id="PTHR35869">
    <property type="entry name" value="OUTER-MEMBRANE LIPOPROTEIN CARRIER PROTEIN"/>
    <property type="match status" value="1"/>
</dbReference>
<sequence>MSKFSLSFLFIACFSLVNAQPSGYKIVKDLNPFKTKFNQESQSIFSITSDFTQTKNLKMLAEKIVSKGQFSFKKNNKVRMEYLTPYKYLLVINNNTIYIKKDNKLNTYSAKSNKAFNQINKLILECVQGTVINNKDFNTSLFENETIFLLQLIPNKKEMKSLFQTIQIYIDKKNYTVNKLNLIEISGDNTELQFTNKVLNPSLSDDIYILK</sequence>
<feature type="chain" id="PRO_5039134008" evidence="2">
    <location>
        <begin position="20"/>
        <end position="211"/>
    </location>
</feature>
<dbReference type="Gene3D" id="2.50.20.10">
    <property type="entry name" value="Lipoprotein localisation LolA/LolB/LppX"/>
    <property type="match status" value="1"/>
</dbReference>
<dbReference type="CDD" id="cd16325">
    <property type="entry name" value="LolA"/>
    <property type="match status" value="1"/>
</dbReference>
<comment type="caution">
    <text evidence="3">The sequence shown here is derived from an EMBL/GenBank/DDBJ whole genome shotgun (WGS) entry which is preliminary data.</text>
</comment>
<keyword evidence="1 2" id="KW-0732">Signal</keyword>
<dbReference type="PANTHER" id="PTHR35869:SF1">
    <property type="entry name" value="OUTER-MEMBRANE LIPOPROTEIN CARRIER PROTEIN"/>
    <property type="match status" value="1"/>
</dbReference>
<feature type="signal peptide" evidence="2">
    <location>
        <begin position="1"/>
        <end position="19"/>
    </location>
</feature>
<dbReference type="SUPFAM" id="SSF89392">
    <property type="entry name" value="Prokaryotic lipoproteins and lipoprotein localization factors"/>
    <property type="match status" value="1"/>
</dbReference>
<dbReference type="Pfam" id="PF03548">
    <property type="entry name" value="LolA"/>
    <property type="match status" value="1"/>
</dbReference>
<evidence type="ECO:0000313" key="4">
    <source>
        <dbReference type="Proteomes" id="UP000808349"/>
    </source>
</evidence>
<gene>
    <name evidence="3" type="ORF">IPO85_02525</name>
</gene>
<dbReference type="EMBL" id="JADKFW010000004">
    <property type="protein sequence ID" value="MBK9716397.1"/>
    <property type="molecule type" value="Genomic_DNA"/>
</dbReference>
<evidence type="ECO:0000313" key="3">
    <source>
        <dbReference type="EMBL" id="MBK9716397.1"/>
    </source>
</evidence>
<evidence type="ECO:0000256" key="1">
    <source>
        <dbReference type="ARBA" id="ARBA00022729"/>
    </source>
</evidence>
<name>A0A9D7XFZ7_9BACT</name>
<dbReference type="AlphaFoldDB" id="A0A9D7XFZ7"/>
<proteinExistence type="predicted"/>